<dbReference type="OrthoDB" id="116343at2"/>
<dbReference type="InterPro" id="IPR051604">
    <property type="entry name" value="Ergot_Alk_Oxidoreductase"/>
</dbReference>
<dbReference type="STRING" id="38300.SPRI_0820"/>
<proteinExistence type="predicted"/>
<dbReference type="Proteomes" id="UP000060513">
    <property type="component" value="Chromosome"/>
</dbReference>
<evidence type="ECO:0000259" key="1">
    <source>
        <dbReference type="Pfam" id="PF13460"/>
    </source>
</evidence>
<dbReference type="AlphaFoldDB" id="A0A0M4D7A2"/>
<dbReference type="InterPro" id="IPR036291">
    <property type="entry name" value="NAD(P)-bd_dom_sf"/>
</dbReference>
<dbReference type="RefSeq" id="WP_005308556.1">
    <property type="nucleotide sequence ID" value="NZ_CP011340.1"/>
</dbReference>
<reference evidence="2 3" key="1">
    <citation type="submission" date="2015-08" db="EMBL/GenBank/DDBJ databases">
        <title>Genome sequence of the pristinamycin over-producing bacterium Streptomyces pristinaespiralis HCCB10218.</title>
        <authorList>
            <person name="Tian J."/>
            <person name="Yang J."/>
            <person name="Li L."/>
            <person name="Ruan L."/>
            <person name="Wei W."/>
            <person name="Zheng G."/>
            <person name="Wei Z."/>
            <person name="Yang S."/>
            <person name="Ge M."/>
            <person name="Jiang W."/>
            <person name="Lu Y."/>
        </authorList>
    </citation>
    <scope>NUCLEOTIDE SEQUENCE [LARGE SCALE GENOMIC DNA]</scope>
    <source>
        <strain evidence="2 3">HCCB 10218</strain>
    </source>
</reference>
<dbReference type="PATRIC" id="fig|38300.4.peg.882"/>
<dbReference type="Gene3D" id="3.40.50.720">
    <property type="entry name" value="NAD(P)-binding Rossmann-like Domain"/>
    <property type="match status" value="1"/>
</dbReference>
<dbReference type="PANTHER" id="PTHR43162:SF1">
    <property type="entry name" value="PRESTALK A DIFFERENTIATION PROTEIN A"/>
    <property type="match status" value="1"/>
</dbReference>
<accession>A0A0M4D7A2</accession>
<dbReference type="KEGG" id="spri:SPRI_0820"/>
<evidence type="ECO:0000313" key="3">
    <source>
        <dbReference type="Proteomes" id="UP000060513"/>
    </source>
</evidence>
<dbReference type="PANTHER" id="PTHR43162">
    <property type="match status" value="1"/>
</dbReference>
<dbReference type="SUPFAM" id="SSF51735">
    <property type="entry name" value="NAD(P)-binding Rossmann-fold domains"/>
    <property type="match status" value="1"/>
</dbReference>
<organism evidence="2">
    <name type="scientific">Streptomyces pristinaespiralis</name>
    <dbReference type="NCBI Taxonomy" id="38300"/>
    <lineage>
        <taxon>Bacteria</taxon>
        <taxon>Bacillati</taxon>
        <taxon>Actinomycetota</taxon>
        <taxon>Actinomycetes</taxon>
        <taxon>Kitasatosporales</taxon>
        <taxon>Streptomycetaceae</taxon>
        <taxon>Streptomyces</taxon>
    </lineage>
</organism>
<protein>
    <submittedName>
        <fullName evidence="2">NmrA family transcriptional regulator</fullName>
    </submittedName>
</protein>
<evidence type="ECO:0000313" key="2">
    <source>
        <dbReference type="EMBL" id="ALC19126.1"/>
    </source>
</evidence>
<dbReference type="OMA" id="MRNTKKP"/>
<dbReference type="EMBL" id="CP011340">
    <property type="protein sequence ID" value="ALC19126.1"/>
    <property type="molecule type" value="Genomic_DNA"/>
</dbReference>
<dbReference type="InterPro" id="IPR016040">
    <property type="entry name" value="NAD(P)-bd_dom"/>
</dbReference>
<feature type="domain" description="NAD(P)-binding" evidence="1">
    <location>
        <begin position="7"/>
        <end position="177"/>
    </location>
</feature>
<sequence length="285" mass="29751">MTILVTGSRGKVGSALVTLLHRQGLRVRAGSASPGDLTFPADVETVRCALDDPSTFPAALDSVTSVFLYAEPSHTDAFVAQAHAAGVGHIVLLSSSAVMSSDAADNPIAASHLLAEQALAAGPVEATVLRPGAFAGNALQWAGALRSTGALDLPYPQSHGDPIHEDDIARVAAAVLTGQGPRGGTHHLTGPQSITFAEQIATLSRAAGRTTPVDIRTVTREQWLESVSAFLPGEFARALLDHWASTDGSPAVLTRTVEELTGRPARTFGEWAEEHADAFRVEQTT</sequence>
<name>A0A0M4D7A2_STRPR</name>
<gene>
    <name evidence="2" type="ORF">SPRI_0820</name>
</gene>
<dbReference type="Pfam" id="PF13460">
    <property type="entry name" value="NAD_binding_10"/>
    <property type="match status" value="1"/>
</dbReference>